<dbReference type="Gene3D" id="3.40.50.300">
    <property type="entry name" value="P-loop containing nucleotide triphosphate hydrolases"/>
    <property type="match status" value="2"/>
</dbReference>
<evidence type="ECO:0000256" key="2">
    <source>
        <dbReference type="ARBA" id="ARBA00022741"/>
    </source>
</evidence>
<evidence type="ECO:0000256" key="3">
    <source>
        <dbReference type="ARBA" id="ARBA00022801"/>
    </source>
</evidence>
<comment type="similarity">
    <text evidence="1">Belongs to the TRAFAC class dynamin-like GTPase superfamily. IRG family.</text>
</comment>
<evidence type="ECO:0000256" key="4">
    <source>
        <dbReference type="ARBA" id="ARBA00023134"/>
    </source>
</evidence>
<dbReference type="Pfam" id="PF05049">
    <property type="entry name" value="IIGP"/>
    <property type="match status" value="2"/>
</dbReference>
<proteinExistence type="inferred from homology"/>
<evidence type="ECO:0000313" key="7">
    <source>
        <dbReference type="Proteomes" id="UP000694547"/>
    </source>
</evidence>
<dbReference type="Ensembl" id="ENSPEMT00000035724.1">
    <property type="protein sequence ID" value="ENSPEMP00000030850.1"/>
    <property type="gene ID" value="ENSPEMG00000024670.1"/>
</dbReference>
<dbReference type="GO" id="GO:0005789">
    <property type="term" value="C:endoplasmic reticulum membrane"/>
    <property type="evidence" value="ECO:0007669"/>
    <property type="project" value="TreeGrafter"/>
</dbReference>
<dbReference type="GO" id="GO:0045087">
    <property type="term" value="P:innate immune response"/>
    <property type="evidence" value="ECO:0007669"/>
    <property type="project" value="TreeGrafter"/>
</dbReference>
<sequence length="822" mass="94540">MGQLFSSSTDEHHKDLAFTFTDYFKKFKAETKIIPQETIDSIKLSLTQGNIQGANSSITDALKKIDSTPLNVAVTGESGAGKSAFINSLRGVGHEDEDAAEVGVVETTMKRHKYKHANIPNVSFWDLPGIGTTNFPPKDYLEEMKFHEYDFFIIVSATRFKKNDIDLAKAISMMKKDFYFVRTKVDSDLNNEKKFKPRTFNRENLLQQIRTKCVKTFQDNHIEEPPIFLISNRYLSDYDFPILMDKVMNALPVHKRHVFMLSLPNLTGTAIERKQQSLKQRIWLEAFASDLLSIIPSLTLFMDSDVENLEKSLNFYRTVFGVDDASLQSLAKDWGMSVDQLKAKMKSPNVFETTKKEILQERLSRYYEEFCLELYYLKLYFVDMVTDDANEILFTFGLYLFTVMGQLFSSSTDEHYQDLASSFTDYFKKFKAENKIIPQETIASIELSLKNRNIQGANSSITDALKEIDSTPLNVAVTGESGAGKSTLINALRGVGHEEKNAAEIGVVETTMKRHPYKHPNIPNVVIWDLPGIGTTNFPPKDYLEKMKFHEYDFFIIVSATRFKKNDVDLAKAISMMKKDFYFVRTKVDSDLNNEKEFKPRTFNRETVLQQIRTSCVKTFQENNIDEPPIFLISNRYLSDYDFPILMDKVMSVLPVYKRHIFMLSLPNITGAAIERKRQFLMQRIWLEAFTTDLLSTIPSLAHLLMDSDVENLEKSLNFCRTVFGVDDASLQSLAKDWGMSVDQLKAKMKSPNVFETTKKETIQERLSRYYEEFCLAHGHLFNKNVYVKKLYYLKLCFVDMVTDDANALLKEICSRNNLVSD</sequence>
<dbReference type="InterPro" id="IPR051515">
    <property type="entry name" value="IRG"/>
</dbReference>
<feature type="domain" description="IRG-type G" evidence="5">
    <location>
        <begin position="68"/>
        <end position="250"/>
    </location>
</feature>
<keyword evidence="2" id="KW-0547">Nucleotide-binding</keyword>
<reference evidence="6" key="2">
    <citation type="submission" date="2025-08" db="UniProtKB">
        <authorList>
            <consortium name="Ensembl"/>
        </authorList>
    </citation>
    <scope>IDENTIFICATION</scope>
</reference>
<name>A0A8C8W1M0_PERMB</name>
<reference evidence="6" key="3">
    <citation type="submission" date="2025-09" db="UniProtKB">
        <authorList>
            <consortium name="Ensembl"/>
        </authorList>
    </citation>
    <scope>IDENTIFICATION</scope>
</reference>
<dbReference type="PANTHER" id="PTHR32341">
    <property type="entry name" value="INTERFERON-INDUCIBLE GTPASE"/>
    <property type="match status" value="1"/>
</dbReference>
<accession>A0A8C8W1M0</accession>
<dbReference type="PROSITE" id="PS51716">
    <property type="entry name" value="G_IRG"/>
    <property type="match status" value="2"/>
</dbReference>
<keyword evidence="4" id="KW-0342">GTP-binding</keyword>
<feature type="domain" description="IRG-type G" evidence="5">
    <location>
        <begin position="471"/>
        <end position="653"/>
    </location>
</feature>
<dbReference type="InterPro" id="IPR030385">
    <property type="entry name" value="G_IRG_dom"/>
</dbReference>
<dbReference type="SUPFAM" id="SSF52540">
    <property type="entry name" value="P-loop containing nucleoside triphosphate hydrolases"/>
    <property type="match status" value="2"/>
</dbReference>
<reference evidence="6 7" key="1">
    <citation type="submission" date="2018-10" db="EMBL/GenBank/DDBJ databases">
        <title>Improved assembly of the deer mouse Peromyscus maniculatus genome.</title>
        <authorList>
            <person name="Lassance J.-M."/>
            <person name="Hoekstra H.E."/>
        </authorList>
    </citation>
    <scope>NUCLEOTIDE SEQUENCE [LARGE SCALE GENOMIC DNA]</scope>
</reference>
<evidence type="ECO:0000313" key="6">
    <source>
        <dbReference type="Ensembl" id="ENSPEMP00000030850.1"/>
    </source>
</evidence>
<dbReference type="CDD" id="cd04104">
    <property type="entry name" value="p47_IIGP_like"/>
    <property type="match status" value="2"/>
</dbReference>
<dbReference type="AlphaFoldDB" id="A0A8C8W1M0"/>
<dbReference type="Proteomes" id="UP000694547">
    <property type="component" value="Chromosome 19"/>
</dbReference>
<keyword evidence="3" id="KW-0378">Hydrolase</keyword>
<dbReference type="InterPro" id="IPR007743">
    <property type="entry name" value="Immunity-related_GTPase-like"/>
</dbReference>
<protein>
    <recommendedName>
        <fullName evidence="5">IRG-type G domain-containing protein</fullName>
    </recommendedName>
</protein>
<dbReference type="GO" id="GO:0035458">
    <property type="term" value="P:cellular response to interferon-beta"/>
    <property type="evidence" value="ECO:0007669"/>
    <property type="project" value="TreeGrafter"/>
</dbReference>
<dbReference type="GO" id="GO:0000045">
    <property type="term" value="P:autophagosome assembly"/>
    <property type="evidence" value="ECO:0007669"/>
    <property type="project" value="TreeGrafter"/>
</dbReference>
<dbReference type="GO" id="GO:0003924">
    <property type="term" value="F:GTPase activity"/>
    <property type="evidence" value="ECO:0007669"/>
    <property type="project" value="TreeGrafter"/>
</dbReference>
<dbReference type="GeneTree" id="ENSGT00950000183007"/>
<dbReference type="FunFam" id="3.40.50.300:FF:000541">
    <property type="entry name" value="Immunity related GTPase M"/>
    <property type="match status" value="2"/>
</dbReference>
<keyword evidence="7" id="KW-1185">Reference proteome</keyword>
<organism evidence="6 7">
    <name type="scientific">Peromyscus maniculatus bairdii</name>
    <name type="common">Prairie deer mouse</name>
    <dbReference type="NCBI Taxonomy" id="230844"/>
    <lineage>
        <taxon>Eukaryota</taxon>
        <taxon>Metazoa</taxon>
        <taxon>Chordata</taxon>
        <taxon>Craniata</taxon>
        <taxon>Vertebrata</taxon>
        <taxon>Euteleostomi</taxon>
        <taxon>Mammalia</taxon>
        <taxon>Eutheria</taxon>
        <taxon>Euarchontoglires</taxon>
        <taxon>Glires</taxon>
        <taxon>Rodentia</taxon>
        <taxon>Myomorpha</taxon>
        <taxon>Muroidea</taxon>
        <taxon>Cricetidae</taxon>
        <taxon>Neotominae</taxon>
        <taxon>Peromyscus</taxon>
    </lineage>
</organism>
<evidence type="ECO:0000259" key="5">
    <source>
        <dbReference type="PROSITE" id="PS51716"/>
    </source>
</evidence>
<evidence type="ECO:0000256" key="1">
    <source>
        <dbReference type="ARBA" id="ARBA00005429"/>
    </source>
</evidence>
<dbReference type="GO" id="GO:0005525">
    <property type="term" value="F:GTP binding"/>
    <property type="evidence" value="ECO:0007669"/>
    <property type="project" value="UniProtKB-KW"/>
</dbReference>
<dbReference type="InterPro" id="IPR027417">
    <property type="entry name" value="P-loop_NTPase"/>
</dbReference>
<dbReference type="PANTHER" id="PTHR32341:SF2">
    <property type="entry name" value="INTERFERON-GAMMA-INDUCIBLE GTPASE IFGGA2 PROTEIN-RELATED"/>
    <property type="match status" value="1"/>
</dbReference>